<dbReference type="Proteomes" id="UP000677228">
    <property type="component" value="Unassembled WGS sequence"/>
</dbReference>
<evidence type="ECO:0000313" key="3">
    <source>
        <dbReference type="Proteomes" id="UP000677228"/>
    </source>
</evidence>
<dbReference type="AlphaFoldDB" id="A0A8S2ETN2"/>
<evidence type="ECO:0000313" key="2">
    <source>
        <dbReference type="EMBL" id="CAF4113531.1"/>
    </source>
</evidence>
<proteinExistence type="predicted"/>
<reference evidence="1" key="1">
    <citation type="submission" date="2021-02" db="EMBL/GenBank/DDBJ databases">
        <authorList>
            <person name="Nowell W R."/>
        </authorList>
    </citation>
    <scope>NUCLEOTIDE SEQUENCE</scope>
</reference>
<sequence length="163" mass="19019">MKNLVALCFVPPDKVVEEFTWIKDSASDNLDGLIMYFEDTYVGRIMNRNRRAEPRFHISMWNCFERIEKELARTTNAVEGWHNSFHNTVGHDHPTIYQLIKSIQREDHSTSVSAHQLIVGTQTIASERSNFEKLDCRISNMVAQYGKISRDDYFRAARSMFNL</sequence>
<name>A0A8S2ETN2_9BILA</name>
<dbReference type="EMBL" id="CAJNOK010019828">
    <property type="protein sequence ID" value="CAF1306436.1"/>
    <property type="molecule type" value="Genomic_DNA"/>
</dbReference>
<accession>A0A8S2ETN2</accession>
<comment type="caution">
    <text evidence="1">The sequence shown here is derived from an EMBL/GenBank/DDBJ whole genome shotgun (WGS) entry which is preliminary data.</text>
</comment>
<dbReference type="Proteomes" id="UP000682733">
    <property type="component" value="Unassembled WGS sequence"/>
</dbReference>
<organism evidence="1 3">
    <name type="scientific">Didymodactylos carnosus</name>
    <dbReference type="NCBI Taxonomy" id="1234261"/>
    <lineage>
        <taxon>Eukaryota</taxon>
        <taxon>Metazoa</taxon>
        <taxon>Spiralia</taxon>
        <taxon>Gnathifera</taxon>
        <taxon>Rotifera</taxon>
        <taxon>Eurotatoria</taxon>
        <taxon>Bdelloidea</taxon>
        <taxon>Philodinida</taxon>
        <taxon>Philodinidae</taxon>
        <taxon>Didymodactylos</taxon>
    </lineage>
</organism>
<protein>
    <submittedName>
        <fullName evidence="1">Uncharacterized protein</fullName>
    </submittedName>
</protein>
<dbReference type="EMBL" id="CAJOBA010041405">
    <property type="protein sequence ID" value="CAF4113531.1"/>
    <property type="molecule type" value="Genomic_DNA"/>
</dbReference>
<evidence type="ECO:0000313" key="1">
    <source>
        <dbReference type="EMBL" id="CAF1306436.1"/>
    </source>
</evidence>
<gene>
    <name evidence="1" type="ORF">OVA965_LOCUS28781</name>
    <name evidence="2" type="ORF">TMI583_LOCUS29539</name>
</gene>